<accession>A0A7Z6X6D1</accession>
<proteinExistence type="predicted"/>
<gene>
    <name evidence="2" type="ORF">DB721_08780</name>
</gene>
<dbReference type="EMBL" id="QELB01000138">
    <property type="protein sequence ID" value="RKU91495.1"/>
    <property type="molecule type" value="Genomic_DNA"/>
</dbReference>
<dbReference type="Proteomes" id="UP000272192">
    <property type="component" value="Unassembled WGS sequence"/>
</dbReference>
<reference evidence="2 3" key="1">
    <citation type="submission" date="2018-04" db="EMBL/GenBank/DDBJ databases">
        <title>Complete genome sequences of Helicobacter pylori.</title>
        <authorList>
            <person name="Palau M."/>
            <person name="Minana-Galbis D."/>
        </authorList>
    </citation>
    <scope>NUCLEOTIDE SEQUENCE [LARGE SCALE GENOMIC DNA]</scope>
    <source>
        <strain evidence="2 3">B518</strain>
    </source>
</reference>
<evidence type="ECO:0000313" key="2">
    <source>
        <dbReference type="EMBL" id="RKU91495.1"/>
    </source>
</evidence>
<evidence type="ECO:0000313" key="3">
    <source>
        <dbReference type="Proteomes" id="UP000272192"/>
    </source>
</evidence>
<comment type="caution">
    <text evidence="2">The sequence shown here is derived from an EMBL/GenBank/DDBJ whole genome shotgun (WGS) entry which is preliminary data.</text>
</comment>
<organism evidence="2 3">
    <name type="scientific">Helicobacter pylori</name>
    <name type="common">Campylobacter pylori</name>
    <dbReference type="NCBI Taxonomy" id="210"/>
    <lineage>
        <taxon>Bacteria</taxon>
        <taxon>Pseudomonadati</taxon>
        <taxon>Campylobacterota</taxon>
        <taxon>Epsilonproteobacteria</taxon>
        <taxon>Campylobacterales</taxon>
        <taxon>Helicobacteraceae</taxon>
        <taxon>Helicobacter</taxon>
    </lineage>
</organism>
<keyword evidence="1" id="KW-0472">Membrane</keyword>
<protein>
    <submittedName>
        <fullName evidence="2">Uncharacterized protein</fullName>
    </submittedName>
</protein>
<evidence type="ECO:0000256" key="1">
    <source>
        <dbReference type="SAM" id="Phobius"/>
    </source>
</evidence>
<keyword evidence="1" id="KW-1133">Transmembrane helix</keyword>
<keyword evidence="1" id="KW-0812">Transmembrane</keyword>
<sequence>MPYGLIFRVFRGVMPYLIIVVLLVLSANLKTKLALANVRLTINEARLIKQNEAIQKLELESQQYKANKLLEITKTKDKYHKIVIKDHTCEAKLESLEALINAFKKPNP</sequence>
<feature type="transmembrane region" description="Helical" evidence="1">
    <location>
        <begin position="6"/>
        <end position="25"/>
    </location>
</feature>
<dbReference type="AlphaFoldDB" id="A0A7Z6X6D1"/>
<name>A0A7Z6X6D1_HELPX</name>